<dbReference type="InterPro" id="IPR055713">
    <property type="entry name" value="DUF7289"/>
</dbReference>
<dbReference type="STRING" id="1227481.C467_01361"/>
<dbReference type="EMBL" id="AOJO01000006">
    <property type="protein sequence ID" value="ELZ61424.1"/>
    <property type="molecule type" value="Genomic_DNA"/>
</dbReference>
<dbReference type="AlphaFoldDB" id="M0FS93"/>
<proteinExistence type="predicted"/>
<gene>
    <name evidence="3" type="ORF">C467_01361</name>
</gene>
<keyword evidence="2" id="KW-1133">Transmembrane helix</keyword>
<dbReference type="Pfam" id="PF23960">
    <property type="entry name" value="DUF7289"/>
    <property type="match status" value="1"/>
</dbReference>
<evidence type="ECO:0000313" key="4">
    <source>
        <dbReference type="Proteomes" id="UP000011689"/>
    </source>
</evidence>
<comment type="caution">
    <text evidence="3">The sequence shown here is derived from an EMBL/GenBank/DDBJ whole genome shotgun (WGS) entry which is preliminary data.</text>
</comment>
<evidence type="ECO:0000313" key="3">
    <source>
        <dbReference type="EMBL" id="ELZ61424.1"/>
    </source>
</evidence>
<dbReference type="GeneID" id="72714636"/>
<keyword evidence="2" id="KW-0472">Membrane</keyword>
<dbReference type="PATRIC" id="fig|1227481.4.peg.247"/>
<dbReference type="RefSeq" id="WP_008581063.1">
    <property type="nucleotide sequence ID" value="NZ_AOJO01000006.1"/>
</dbReference>
<reference evidence="3 4" key="1">
    <citation type="journal article" date="2014" name="PLoS Genet.">
        <title>Phylogenetically driven sequencing of extremely halophilic archaea reveals strategies for static and dynamic osmo-response.</title>
        <authorList>
            <person name="Becker E.A."/>
            <person name="Seitzer P.M."/>
            <person name="Tritt A."/>
            <person name="Larsen D."/>
            <person name="Krusor M."/>
            <person name="Yao A.I."/>
            <person name="Wu D."/>
            <person name="Madern D."/>
            <person name="Eisen J.A."/>
            <person name="Darling A.E."/>
            <person name="Facciotti M.T."/>
        </authorList>
    </citation>
    <scope>NUCLEOTIDE SEQUENCE [LARGE SCALE GENOMIC DNA]</scope>
    <source>
        <strain evidence="3 4">ATCC 700873</strain>
    </source>
</reference>
<evidence type="ECO:0000256" key="1">
    <source>
        <dbReference type="SAM" id="MobiDB-lite"/>
    </source>
</evidence>
<keyword evidence="4" id="KW-1185">Reference proteome</keyword>
<name>M0FS93_9EURY</name>
<evidence type="ECO:0000256" key="2">
    <source>
        <dbReference type="SAM" id="Phobius"/>
    </source>
</evidence>
<keyword evidence="2" id="KW-0812">Transmembrane</keyword>
<protein>
    <submittedName>
        <fullName evidence="3">Uncharacterized protein</fullName>
    </submittedName>
</protein>
<feature type="region of interest" description="Disordered" evidence="1">
    <location>
        <begin position="1"/>
        <end position="20"/>
    </location>
</feature>
<sequence length="267" mass="28906">MTDRGRGSGPQRDDRRTGLWGDDRGVSETIGFVLVFGLIATTIAVTFTVGLGGLEDARLAERDNNVERAFDVLHDNVNDLSRDGAPSRATELRLGGGELAFADDSTLRILDSTGDGIERSSTSIVYRGAGETEIRYEHGAVIRRDGGGSVMLQEPDLLFGETTLIGFVDVGREGTERVGGDRTVLVRTDRPGDRTATELTGNVTIRIRGPTVDAWARYFEEQEEGSGSGTFDEVNRTAPDELTVNMTADDGDRVVVHRTPVGVRFTD</sequence>
<accession>M0FS93</accession>
<dbReference type="Proteomes" id="UP000011689">
    <property type="component" value="Unassembled WGS sequence"/>
</dbReference>
<feature type="transmembrane region" description="Helical" evidence="2">
    <location>
        <begin position="30"/>
        <end position="54"/>
    </location>
</feature>
<organism evidence="3 4">
    <name type="scientific">Halorubrum hochstenium ATCC 700873</name>
    <dbReference type="NCBI Taxonomy" id="1227481"/>
    <lineage>
        <taxon>Archaea</taxon>
        <taxon>Methanobacteriati</taxon>
        <taxon>Methanobacteriota</taxon>
        <taxon>Stenosarchaea group</taxon>
        <taxon>Halobacteria</taxon>
        <taxon>Halobacteriales</taxon>
        <taxon>Haloferacaceae</taxon>
        <taxon>Halorubrum</taxon>
    </lineage>
</organism>